<dbReference type="EMBL" id="CAVLEF010000280">
    <property type="protein sequence ID" value="CAK1555730.1"/>
    <property type="molecule type" value="Genomic_DNA"/>
</dbReference>
<keyword evidence="2" id="KW-1185">Reference proteome</keyword>
<name>A0AAV1K561_9NEOP</name>
<dbReference type="Proteomes" id="UP001497472">
    <property type="component" value="Unassembled WGS sequence"/>
</dbReference>
<comment type="caution">
    <text evidence="1">The sequence shown here is derived from an EMBL/GenBank/DDBJ whole genome shotgun (WGS) entry which is preliminary data.</text>
</comment>
<gene>
    <name evidence="1" type="ORF">LNINA_LOCUS14524</name>
</gene>
<proteinExistence type="predicted"/>
<accession>A0AAV1K561</accession>
<dbReference type="AlphaFoldDB" id="A0AAV1K561"/>
<protein>
    <submittedName>
        <fullName evidence="1">Uncharacterized protein</fullName>
    </submittedName>
</protein>
<sequence length="69" mass="7994">MDFPCKINDVEMELMDDALTHLTDNVDLALDWYTEACNKKLASGKVAARKQFHYKRPYSHVEDCLCQLT</sequence>
<reference evidence="1 2" key="1">
    <citation type="submission" date="2023-11" db="EMBL/GenBank/DDBJ databases">
        <authorList>
            <person name="Okamura Y."/>
        </authorList>
    </citation>
    <scope>NUCLEOTIDE SEQUENCE [LARGE SCALE GENOMIC DNA]</scope>
</reference>
<evidence type="ECO:0000313" key="2">
    <source>
        <dbReference type="Proteomes" id="UP001497472"/>
    </source>
</evidence>
<organism evidence="1 2">
    <name type="scientific">Leptosia nina</name>
    <dbReference type="NCBI Taxonomy" id="320188"/>
    <lineage>
        <taxon>Eukaryota</taxon>
        <taxon>Metazoa</taxon>
        <taxon>Ecdysozoa</taxon>
        <taxon>Arthropoda</taxon>
        <taxon>Hexapoda</taxon>
        <taxon>Insecta</taxon>
        <taxon>Pterygota</taxon>
        <taxon>Neoptera</taxon>
        <taxon>Endopterygota</taxon>
        <taxon>Lepidoptera</taxon>
        <taxon>Glossata</taxon>
        <taxon>Ditrysia</taxon>
        <taxon>Papilionoidea</taxon>
        <taxon>Pieridae</taxon>
        <taxon>Pierinae</taxon>
        <taxon>Leptosia</taxon>
    </lineage>
</organism>
<evidence type="ECO:0000313" key="1">
    <source>
        <dbReference type="EMBL" id="CAK1555730.1"/>
    </source>
</evidence>